<reference evidence="1" key="1">
    <citation type="submission" date="2019-04" db="EMBL/GenBank/DDBJ databases">
        <authorList>
            <consortium name="Science for Life Laboratories"/>
        </authorList>
    </citation>
    <scope>NUCLEOTIDE SEQUENCE</scope>
    <source>
        <strain evidence="1">MBLW1</strain>
    </source>
</reference>
<name>A0A6C2YP85_9BACT</name>
<gene>
    <name evidence="1" type="ORF">GMBLW1_05220</name>
</gene>
<evidence type="ECO:0000313" key="1">
    <source>
        <dbReference type="EMBL" id="VIP03438.1"/>
    </source>
</evidence>
<evidence type="ECO:0008006" key="3">
    <source>
        <dbReference type="Google" id="ProtNLM"/>
    </source>
</evidence>
<proteinExistence type="predicted"/>
<dbReference type="EMBL" id="LR593887">
    <property type="protein sequence ID" value="VTS04248.1"/>
    <property type="molecule type" value="Genomic_DNA"/>
</dbReference>
<sequence>MHALTLEDLLPLEEYLPQRADFLAAHLRYLDRYRRIRVGPQVTVIFENRQTLWYRVQEMLRVTRIDQPEQIEQELNWYNQLLPRRNRLQAALLLTVPESAAMIDFLRQWRALADGALRLVIETHEIPARLVTHRNGDLSVGTAHWLEFPMNHPERQALRDARRGVFLDVAMGNYQHRSAPLSDEIRQSLYDDLSLSDRDAA</sequence>
<keyword evidence="2" id="KW-1185">Reference proteome</keyword>
<accession>A0A6C2YP85</accession>
<dbReference type="KEGG" id="tim:GMBLW1_05220"/>
<dbReference type="AlphaFoldDB" id="A0A6C2YP85"/>
<dbReference type="RefSeq" id="WP_162658507.1">
    <property type="nucleotide sequence ID" value="NZ_LR593887.1"/>
</dbReference>
<dbReference type="InParanoid" id="A0A6C2YP85"/>
<evidence type="ECO:0000313" key="2">
    <source>
        <dbReference type="Proteomes" id="UP000464378"/>
    </source>
</evidence>
<dbReference type="Proteomes" id="UP000464378">
    <property type="component" value="Chromosome"/>
</dbReference>
<protein>
    <recommendedName>
        <fullName evidence="3">DUF3501 domain-containing protein</fullName>
    </recommendedName>
</protein>
<dbReference type="EMBL" id="LR586016">
    <property type="protein sequence ID" value="VIP03438.1"/>
    <property type="molecule type" value="Genomic_DNA"/>
</dbReference>
<dbReference type="InterPro" id="IPR021890">
    <property type="entry name" value="DUF3501"/>
</dbReference>
<dbReference type="Pfam" id="PF12007">
    <property type="entry name" value="DUF3501"/>
    <property type="match status" value="1"/>
</dbReference>
<organism evidence="1">
    <name type="scientific">Tuwongella immobilis</name>
    <dbReference type="NCBI Taxonomy" id="692036"/>
    <lineage>
        <taxon>Bacteria</taxon>
        <taxon>Pseudomonadati</taxon>
        <taxon>Planctomycetota</taxon>
        <taxon>Planctomycetia</taxon>
        <taxon>Gemmatales</taxon>
        <taxon>Gemmataceae</taxon>
        <taxon>Tuwongella</taxon>
    </lineage>
</organism>